<protein>
    <submittedName>
        <fullName evidence="2">Uncharacterized protein</fullName>
    </submittedName>
</protein>
<evidence type="ECO:0000313" key="3">
    <source>
        <dbReference type="Proteomes" id="UP000552038"/>
    </source>
</evidence>
<evidence type="ECO:0000313" key="2">
    <source>
        <dbReference type="EMBL" id="NOJ71029.1"/>
    </source>
</evidence>
<keyword evidence="1" id="KW-0812">Transmembrane</keyword>
<proteinExistence type="predicted"/>
<name>A0AAP6ZVX0_PAEAL</name>
<feature type="transmembrane region" description="Helical" evidence="1">
    <location>
        <begin position="6"/>
        <end position="23"/>
    </location>
</feature>
<organism evidence="2 3">
    <name type="scientific">Paenibacillus alvei</name>
    <name type="common">Bacillus alvei</name>
    <dbReference type="NCBI Taxonomy" id="44250"/>
    <lineage>
        <taxon>Bacteria</taxon>
        <taxon>Bacillati</taxon>
        <taxon>Bacillota</taxon>
        <taxon>Bacilli</taxon>
        <taxon>Bacillales</taxon>
        <taxon>Paenibacillaceae</taxon>
        <taxon>Paenibacillus</taxon>
    </lineage>
</organism>
<dbReference type="Proteomes" id="UP000552038">
    <property type="component" value="Unassembled WGS sequence"/>
</dbReference>
<dbReference type="RefSeq" id="WP_171416551.1">
    <property type="nucleotide sequence ID" value="NZ_JABFOR010000010.1"/>
</dbReference>
<accession>A0AAP6ZVX0</accession>
<dbReference type="EMBL" id="JABFOR010000010">
    <property type="protein sequence ID" value="NOJ71029.1"/>
    <property type="molecule type" value="Genomic_DNA"/>
</dbReference>
<keyword evidence="1" id="KW-1133">Transmembrane helix</keyword>
<reference evidence="2 3" key="1">
    <citation type="submission" date="2020-05" db="EMBL/GenBank/DDBJ databases">
        <title>Whole genome sequencing and identification of novel metabolites from Paenibacillus alvei strain JR949.</title>
        <authorList>
            <person name="Rajendhran J."/>
            <person name="Sree Pranav P."/>
            <person name="Mahalakshmi B."/>
            <person name="Karthikeyan R."/>
        </authorList>
    </citation>
    <scope>NUCLEOTIDE SEQUENCE [LARGE SCALE GENOMIC DNA]</scope>
    <source>
        <strain evidence="2 3">JR949</strain>
    </source>
</reference>
<keyword evidence="1" id="KW-0472">Membrane</keyword>
<sequence length="88" mass="10016">MKRNIYIISFFTLIIMIGFISFVRTDAATSISSDTPKVKDLYSYYYSTKSISILEGLDSDSALLSNVEHDDVRKIITLPHYISWVKSA</sequence>
<gene>
    <name evidence="2" type="ORF">HMI46_10730</name>
</gene>
<dbReference type="AlphaFoldDB" id="A0AAP6ZVX0"/>
<evidence type="ECO:0000256" key="1">
    <source>
        <dbReference type="SAM" id="Phobius"/>
    </source>
</evidence>
<comment type="caution">
    <text evidence="2">The sequence shown here is derived from an EMBL/GenBank/DDBJ whole genome shotgun (WGS) entry which is preliminary data.</text>
</comment>